<feature type="transmembrane region" description="Helical" evidence="5">
    <location>
        <begin position="163"/>
        <end position="183"/>
    </location>
</feature>
<evidence type="ECO:0000256" key="1">
    <source>
        <dbReference type="ARBA" id="ARBA00004141"/>
    </source>
</evidence>
<evidence type="ECO:0000259" key="6">
    <source>
        <dbReference type="PROSITE" id="PS50850"/>
    </source>
</evidence>
<comment type="caution">
    <text evidence="7">The sequence shown here is derived from an EMBL/GenBank/DDBJ whole genome shotgun (WGS) entry which is preliminary data.</text>
</comment>
<reference evidence="7" key="1">
    <citation type="journal article" date="2020" name="bioRxiv">
        <title>Chromosome-level reference genome of the European wasp spider Argiope bruennichi: a resource for studies on range expansion and evolutionary adaptation.</title>
        <authorList>
            <person name="Sheffer M.M."/>
            <person name="Hoppe A."/>
            <person name="Krehenwinkel H."/>
            <person name="Uhl G."/>
            <person name="Kuss A.W."/>
            <person name="Jensen L."/>
            <person name="Jensen C."/>
            <person name="Gillespie R.G."/>
            <person name="Hoff K.J."/>
            <person name="Prost S."/>
        </authorList>
    </citation>
    <scope>NUCLEOTIDE SEQUENCE</scope>
</reference>
<dbReference type="AlphaFoldDB" id="A0A8T0FJH0"/>
<feature type="transmembrane region" description="Helical" evidence="5">
    <location>
        <begin position="19"/>
        <end position="38"/>
    </location>
</feature>
<feature type="transmembrane region" description="Helical" evidence="5">
    <location>
        <begin position="138"/>
        <end position="157"/>
    </location>
</feature>
<feature type="transmembrane region" description="Helical" evidence="5">
    <location>
        <begin position="221"/>
        <end position="242"/>
    </location>
</feature>
<evidence type="ECO:0000256" key="2">
    <source>
        <dbReference type="ARBA" id="ARBA00022692"/>
    </source>
</evidence>
<dbReference type="Proteomes" id="UP000807504">
    <property type="component" value="Unassembled WGS sequence"/>
</dbReference>
<evidence type="ECO:0000256" key="5">
    <source>
        <dbReference type="SAM" id="Phobius"/>
    </source>
</evidence>
<dbReference type="Gene3D" id="3.40.50.850">
    <property type="entry name" value="Isochorismatase-like"/>
    <property type="match status" value="1"/>
</dbReference>
<dbReference type="PROSITE" id="PS50850">
    <property type="entry name" value="MFS"/>
    <property type="match status" value="1"/>
</dbReference>
<keyword evidence="8" id="KW-1185">Reference proteome</keyword>
<dbReference type="InterPro" id="IPR005828">
    <property type="entry name" value="MFS_sugar_transport-like"/>
</dbReference>
<dbReference type="SUPFAM" id="SSF103473">
    <property type="entry name" value="MFS general substrate transporter"/>
    <property type="match status" value="1"/>
</dbReference>
<feature type="transmembrane region" description="Helical" evidence="5">
    <location>
        <begin position="106"/>
        <end position="126"/>
    </location>
</feature>
<reference evidence="7" key="2">
    <citation type="submission" date="2020-06" db="EMBL/GenBank/DDBJ databases">
        <authorList>
            <person name="Sheffer M."/>
        </authorList>
    </citation>
    <scope>NUCLEOTIDE SEQUENCE</scope>
</reference>
<dbReference type="GO" id="GO:0016020">
    <property type="term" value="C:membrane"/>
    <property type="evidence" value="ECO:0007669"/>
    <property type="project" value="UniProtKB-SubCell"/>
</dbReference>
<dbReference type="GO" id="GO:0022857">
    <property type="term" value="F:transmembrane transporter activity"/>
    <property type="evidence" value="ECO:0007669"/>
    <property type="project" value="InterPro"/>
</dbReference>
<dbReference type="InterPro" id="IPR036259">
    <property type="entry name" value="MFS_trans_sf"/>
</dbReference>
<keyword evidence="3 5" id="KW-1133">Transmembrane helix</keyword>
<feature type="transmembrane region" description="Helical" evidence="5">
    <location>
        <begin position="195"/>
        <end position="215"/>
    </location>
</feature>
<evidence type="ECO:0000256" key="3">
    <source>
        <dbReference type="ARBA" id="ARBA00022989"/>
    </source>
</evidence>
<dbReference type="EMBL" id="JABXBU010000011">
    <property type="protein sequence ID" value="KAF8790602.1"/>
    <property type="molecule type" value="Genomic_DNA"/>
</dbReference>
<dbReference type="PANTHER" id="PTHR24064">
    <property type="entry name" value="SOLUTE CARRIER FAMILY 22 MEMBER"/>
    <property type="match status" value="1"/>
</dbReference>
<evidence type="ECO:0000313" key="8">
    <source>
        <dbReference type="Proteomes" id="UP000807504"/>
    </source>
</evidence>
<evidence type="ECO:0000313" key="7">
    <source>
        <dbReference type="EMBL" id="KAF8790602.1"/>
    </source>
</evidence>
<feature type="transmembrane region" description="Helical" evidence="5">
    <location>
        <begin position="441"/>
        <end position="457"/>
    </location>
</feature>
<dbReference type="InterPro" id="IPR036380">
    <property type="entry name" value="Isochorismatase-like_sf"/>
</dbReference>
<feature type="transmembrane region" description="Helical" evidence="5">
    <location>
        <begin position="402"/>
        <end position="420"/>
    </location>
</feature>
<comment type="subcellular location">
    <subcellularLocation>
        <location evidence="1">Membrane</location>
        <topology evidence="1">Multi-pass membrane protein</topology>
    </subcellularLocation>
</comment>
<organism evidence="7 8">
    <name type="scientific">Argiope bruennichi</name>
    <name type="common">Wasp spider</name>
    <name type="synonym">Aranea bruennichi</name>
    <dbReference type="NCBI Taxonomy" id="94029"/>
    <lineage>
        <taxon>Eukaryota</taxon>
        <taxon>Metazoa</taxon>
        <taxon>Ecdysozoa</taxon>
        <taxon>Arthropoda</taxon>
        <taxon>Chelicerata</taxon>
        <taxon>Arachnida</taxon>
        <taxon>Araneae</taxon>
        <taxon>Araneomorphae</taxon>
        <taxon>Entelegynae</taxon>
        <taxon>Araneoidea</taxon>
        <taxon>Araneidae</taxon>
        <taxon>Argiope</taxon>
    </lineage>
</organism>
<proteinExistence type="predicted"/>
<protein>
    <submittedName>
        <fullName evidence="7">Organic cation transporter-like protein like</fullName>
    </submittedName>
</protein>
<feature type="transmembrane region" description="Helical" evidence="5">
    <location>
        <begin position="377"/>
        <end position="396"/>
    </location>
</feature>
<feature type="domain" description="Major facilitator superfamily (MFS) profile" evidence="6">
    <location>
        <begin position="23"/>
        <end position="487"/>
    </location>
</feature>
<dbReference type="Gene3D" id="1.20.1250.20">
    <property type="entry name" value="MFS general substrate transporter like domains"/>
    <property type="match status" value="1"/>
</dbReference>
<dbReference type="InterPro" id="IPR020846">
    <property type="entry name" value="MFS_dom"/>
</dbReference>
<dbReference type="Pfam" id="PF00083">
    <property type="entry name" value="Sugar_tr"/>
    <property type="match status" value="1"/>
</dbReference>
<keyword evidence="2 5" id="KW-0812">Transmembrane</keyword>
<name>A0A8T0FJH0_ARGBR</name>
<gene>
    <name evidence="7" type="ORF">HNY73_005598</name>
</gene>
<sequence>MGFNSALADAGEFGLYQRLLCFVFLLTAIAYLSLSYWIQIFILMVPDHRCRDSADPFSAGSNGTKCGATNFSSNGSRNCPQGWEYDFSTLFPTAATENDWVCENAWRVYVVHTFYWVGSILGQLFFGCLTDRLGRKKTFCWVVLLSVLSNLGTIMAPDHVTFTAARFLTAFGISTISTTSFMIVMEYTGPRNRTIVLCTWAASWTSCAAMLPWMAYALSNWRWLLCIPFLPASVLLFVSWWVPESASWLMTKGQVSKAAELLHKVAEVNGKNLSSQYFYDRLVSSTLESNGTKPEKKESFVQTSLGLVKYPNMRKKTFVLLISWLIIHLCYNGNSLQTSNLPFNTYVSFSVGAFLEIPVNMFCILSLDRFGRKWPDVICLYIGGILGIISGCISQNAEHEIFVMAMLVRITFAAGTNITFQYTAELFPTEVRGRGLSLQRMFGAIGSCLAPTVVFLAEIDRLLPMLVLGCLSLVAGSLIIILPETTGHQLPHTLEEGEKFGAHESICSIFSSKQKNETDECAAKFGRVQPSSRCSRRNFHETSLVPQDEAKIFDTVVFEGPPPIEQKLWPRHCVQNSWGSELHSELKIADNATFIYKGTCSDIDSYSAFWDNQKLSQTNLSEEMKSRGCDKFFVTGLHEFFGLHALHALEHGYRTCIEDAFLEGVAFKKFRKPKKKKSYKKGMVCVSFFVLK</sequence>
<evidence type="ECO:0000256" key="4">
    <source>
        <dbReference type="ARBA" id="ARBA00023136"/>
    </source>
</evidence>
<dbReference type="SUPFAM" id="SSF52499">
    <property type="entry name" value="Isochorismatase-like hydrolases"/>
    <property type="match status" value="1"/>
</dbReference>
<accession>A0A8T0FJH0</accession>
<keyword evidence="4 5" id="KW-0472">Membrane</keyword>
<feature type="transmembrane region" description="Helical" evidence="5">
    <location>
        <begin position="317"/>
        <end position="334"/>
    </location>
</feature>
<feature type="transmembrane region" description="Helical" evidence="5">
    <location>
        <begin position="463"/>
        <end position="482"/>
    </location>
</feature>